<dbReference type="InterPro" id="IPR036291">
    <property type="entry name" value="NAD(P)-bd_dom_sf"/>
</dbReference>
<dbReference type="PANTHER" id="PTHR43245">
    <property type="entry name" value="BIFUNCTIONAL POLYMYXIN RESISTANCE PROTEIN ARNA"/>
    <property type="match status" value="1"/>
</dbReference>
<dbReference type="Proteomes" id="UP000013827">
    <property type="component" value="Unassembled WGS sequence"/>
</dbReference>
<dbReference type="Gene3D" id="3.40.50.720">
    <property type="entry name" value="NAD(P)-binding Rossmann-like Domain"/>
    <property type="match status" value="1"/>
</dbReference>
<proteinExistence type="predicted"/>
<dbReference type="InterPro" id="IPR050177">
    <property type="entry name" value="Lipid_A_modif_metabolic_enz"/>
</dbReference>
<name>A0A0D3I5U2_EMIH1</name>
<dbReference type="OMA" id="DRVYVNE"/>
<evidence type="ECO:0000313" key="2">
    <source>
        <dbReference type="EnsemblProtists" id="EOD06627"/>
    </source>
</evidence>
<dbReference type="Pfam" id="PF01370">
    <property type="entry name" value="Epimerase"/>
    <property type="match status" value="1"/>
</dbReference>
<dbReference type="PaxDb" id="2903-EOD06627"/>
<dbReference type="SUPFAM" id="SSF51735">
    <property type="entry name" value="NAD(P)-binding Rossmann-fold domains"/>
    <property type="match status" value="1"/>
</dbReference>
<reference evidence="2" key="2">
    <citation type="submission" date="2024-10" db="UniProtKB">
        <authorList>
            <consortium name="EnsemblProtists"/>
        </authorList>
    </citation>
    <scope>IDENTIFICATION</scope>
</reference>
<accession>A0A0D3I5U2</accession>
<dbReference type="eggNOG" id="KOG1430">
    <property type="taxonomic scope" value="Eukaryota"/>
</dbReference>
<sequence>MSEGSCGSDAGALASRVSRARLLKRCEEDLVLAQAMEMAHAEAAHAGSGPAAFPSPILVTGSSGLLGAALVTVLRGVGVSVRGLDVLAAGTTDVQGSVADAAVVERAVQGCKAIFHTASLHHPDDDTFSESDFVRINVHGTQLLLDAAARAGCEAFVYTSTTSLMVTEAAKETMARGECFWADEREPTGPPRNKYGRTKLAAERLCLGQAVCPVVVLRPSRFFAEELREPTAGLSLPNDKANELLGRRVALRDVVDGHLRALKRLPAVSGRVFILAAPTGLRREDLPRLPDASWLLEERVPAAAAAFAQAAWRLPAAVPRVYDSSAALDEEQGLGWRPEWTFASLVARMASGDECARLGAY</sequence>
<keyword evidence="3" id="KW-1185">Reference proteome</keyword>
<dbReference type="STRING" id="2903.R1BBG0"/>
<dbReference type="HOGENOM" id="CLU_054225_0_0_1"/>
<dbReference type="EnsemblProtists" id="EOD06627">
    <property type="protein sequence ID" value="EOD06627"/>
    <property type="gene ID" value="EMIHUDRAFT_249816"/>
</dbReference>
<dbReference type="KEGG" id="ehx:EMIHUDRAFT_249816"/>
<feature type="domain" description="NAD-dependent epimerase/dehydratase" evidence="1">
    <location>
        <begin position="57"/>
        <end position="226"/>
    </location>
</feature>
<dbReference type="InterPro" id="IPR001509">
    <property type="entry name" value="Epimerase_deHydtase"/>
</dbReference>
<dbReference type="GeneID" id="17252778"/>
<dbReference type="PANTHER" id="PTHR43245:SF54">
    <property type="entry name" value="BLL0593 PROTEIN"/>
    <property type="match status" value="1"/>
</dbReference>
<organism evidence="2 3">
    <name type="scientific">Emiliania huxleyi (strain CCMP1516)</name>
    <dbReference type="NCBI Taxonomy" id="280463"/>
    <lineage>
        <taxon>Eukaryota</taxon>
        <taxon>Haptista</taxon>
        <taxon>Haptophyta</taxon>
        <taxon>Prymnesiophyceae</taxon>
        <taxon>Isochrysidales</taxon>
        <taxon>Noelaerhabdaceae</taxon>
        <taxon>Emiliania</taxon>
    </lineage>
</organism>
<dbReference type="RefSeq" id="XP_005759056.1">
    <property type="nucleotide sequence ID" value="XM_005758999.1"/>
</dbReference>
<evidence type="ECO:0000259" key="1">
    <source>
        <dbReference type="Pfam" id="PF01370"/>
    </source>
</evidence>
<protein>
    <recommendedName>
        <fullName evidence="1">NAD-dependent epimerase/dehydratase domain-containing protein</fullName>
    </recommendedName>
</protein>
<dbReference type="AlphaFoldDB" id="A0A0D3I5U2"/>
<reference evidence="3" key="1">
    <citation type="journal article" date="2013" name="Nature">
        <title>Pan genome of the phytoplankton Emiliania underpins its global distribution.</title>
        <authorList>
            <person name="Read B.A."/>
            <person name="Kegel J."/>
            <person name="Klute M.J."/>
            <person name="Kuo A."/>
            <person name="Lefebvre S.C."/>
            <person name="Maumus F."/>
            <person name="Mayer C."/>
            <person name="Miller J."/>
            <person name="Monier A."/>
            <person name="Salamov A."/>
            <person name="Young J."/>
            <person name="Aguilar M."/>
            <person name="Claverie J.M."/>
            <person name="Frickenhaus S."/>
            <person name="Gonzalez K."/>
            <person name="Herman E.K."/>
            <person name="Lin Y.C."/>
            <person name="Napier J."/>
            <person name="Ogata H."/>
            <person name="Sarno A.F."/>
            <person name="Shmutz J."/>
            <person name="Schroeder D."/>
            <person name="de Vargas C."/>
            <person name="Verret F."/>
            <person name="von Dassow P."/>
            <person name="Valentin K."/>
            <person name="Van de Peer Y."/>
            <person name="Wheeler G."/>
            <person name="Dacks J.B."/>
            <person name="Delwiche C.F."/>
            <person name="Dyhrman S.T."/>
            <person name="Glockner G."/>
            <person name="John U."/>
            <person name="Richards T."/>
            <person name="Worden A.Z."/>
            <person name="Zhang X."/>
            <person name="Grigoriev I.V."/>
            <person name="Allen A.E."/>
            <person name="Bidle K."/>
            <person name="Borodovsky M."/>
            <person name="Bowler C."/>
            <person name="Brownlee C."/>
            <person name="Cock J.M."/>
            <person name="Elias M."/>
            <person name="Gladyshev V.N."/>
            <person name="Groth M."/>
            <person name="Guda C."/>
            <person name="Hadaegh A."/>
            <person name="Iglesias-Rodriguez M.D."/>
            <person name="Jenkins J."/>
            <person name="Jones B.M."/>
            <person name="Lawson T."/>
            <person name="Leese F."/>
            <person name="Lindquist E."/>
            <person name="Lobanov A."/>
            <person name="Lomsadze A."/>
            <person name="Malik S.B."/>
            <person name="Marsh M.E."/>
            <person name="Mackinder L."/>
            <person name="Mock T."/>
            <person name="Mueller-Roeber B."/>
            <person name="Pagarete A."/>
            <person name="Parker M."/>
            <person name="Probert I."/>
            <person name="Quesneville H."/>
            <person name="Raines C."/>
            <person name="Rensing S.A."/>
            <person name="Riano-Pachon D.M."/>
            <person name="Richier S."/>
            <person name="Rokitta S."/>
            <person name="Shiraiwa Y."/>
            <person name="Soanes D.M."/>
            <person name="van der Giezen M."/>
            <person name="Wahlund T.M."/>
            <person name="Williams B."/>
            <person name="Wilson W."/>
            <person name="Wolfe G."/>
            <person name="Wurch L.L."/>
        </authorList>
    </citation>
    <scope>NUCLEOTIDE SEQUENCE</scope>
</reference>
<evidence type="ECO:0000313" key="3">
    <source>
        <dbReference type="Proteomes" id="UP000013827"/>
    </source>
</evidence>